<dbReference type="EMBL" id="UOEQ01000217">
    <property type="protein sequence ID" value="VAW19420.1"/>
    <property type="molecule type" value="Genomic_DNA"/>
</dbReference>
<reference evidence="1" key="1">
    <citation type="submission" date="2018-06" db="EMBL/GenBank/DDBJ databases">
        <authorList>
            <person name="Zhirakovskaya E."/>
        </authorList>
    </citation>
    <scope>NUCLEOTIDE SEQUENCE</scope>
</reference>
<protein>
    <submittedName>
        <fullName evidence="1">Uncharacterized protein</fullName>
    </submittedName>
</protein>
<organism evidence="1">
    <name type="scientific">hydrothermal vent metagenome</name>
    <dbReference type="NCBI Taxonomy" id="652676"/>
    <lineage>
        <taxon>unclassified sequences</taxon>
        <taxon>metagenomes</taxon>
        <taxon>ecological metagenomes</taxon>
    </lineage>
</organism>
<evidence type="ECO:0000313" key="1">
    <source>
        <dbReference type="EMBL" id="VAW19420.1"/>
    </source>
</evidence>
<gene>
    <name evidence="1" type="ORF">MNBD_ALPHA11-658</name>
</gene>
<name>A0A3B0TRS3_9ZZZZ</name>
<proteinExistence type="predicted"/>
<accession>A0A3B0TRS3</accession>
<dbReference type="AlphaFoldDB" id="A0A3B0TRS3"/>
<sequence length="71" mass="7939">MFTSTCQGYKTVCASVLTHPHLFTSILDMPGAAVIVFDLDFFQKRYAPYKSIDQATGWFLKFSPVSVSLTL</sequence>